<organism evidence="3">
    <name type="scientific">Cyberlindnera fabianii</name>
    <name type="common">Yeast</name>
    <name type="synonym">Hansenula fabianii</name>
    <dbReference type="NCBI Taxonomy" id="36022"/>
    <lineage>
        <taxon>Eukaryota</taxon>
        <taxon>Fungi</taxon>
        <taxon>Dikarya</taxon>
        <taxon>Ascomycota</taxon>
        <taxon>Saccharomycotina</taxon>
        <taxon>Saccharomycetes</taxon>
        <taxon>Phaffomycetales</taxon>
        <taxon>Phaffomycetaceae</taxon>
        <taxon>Cyberlindnera</taxon>
    </lineage>
</organism>
<protein>
    <submittedName>
        <fullName evidence="3">CYFA0S16e01992g1_1</fullName>
    </submittedName>
</protein>
<feature type="transmembrane region" description="Helical" evidence="2">
    <location>
        <begin position="64"/>
        <end position="83"/>
    </location>
</feature>
<dbReference type="InterPro" id="IPR013083">
    <property type="entry name" value="Znf_RING/FYVE/PHD"/>
</dbReference>
<reference evidence="3" key="1">
    <citation type="journal article" date="2014" name="Genome Announc.">
        <title>Genome sequence of the yeast Cyberlindnera fabianii (Hansenula fabianii).</title>
        <authorList>
            <person name="Freel K.C."/>
            <person name="Sarilar V."/>
            <person name="Neuveglise C."/>
            <person name="Devillers H."/>
            <person name="Friedrich A."/>
            <person name="Schacherer J."/>
        </authorList>
    </citation>
    <scope>NUCLEOTIDE SEQUENCE</scope>
    <source>
        <strain evidence="3">YJS4271</strain>
    </source>
</reference>
<dbReference type="GO" id="GO:0061630">
    <property type="term" value="F:ubiquitin protein ligase activity"/>
    <property type="evidence" value="ECO:0007669"/>
    <property type="project" value="TreeGrafter"/>
</dbReference>
<feature type="region of interest" description="Disordered" evidence="1">
    <location>
        <begin position="1"/>
        <end position="23"/>
    </location>
</feature>
<dbReference type="GO" id="GO:0016567">
    <property type="term" value="P:protein ubiquitination"/>
    <property type="evidence" value="ECO:0007669"/>
    <property type="project" value="TreeGrafter"/>
</dbReference>
<feature type="transmembrane region" description="Helical" evidence="2">
    <location>
        <begin position="204"/>
        <end position="224"/>
    </location>
</feature>
<dbReference type="Pfam" id="PF13920">
    <property type="entry name" value="zf-C3HC4_3"/>
    <property type="match status" value="1"/>
</dbReference>
<name>A0A061BDQ5_CYBFA</name>
<proteinExistence type="predicted"/>
<dbReference type="AlphaFoldDB" id="A0A061BDQ5"/>
<feature type="region of interest" description="Disordered" evidence="1">
    <location>
        <begin position="450"/>
        <end position="472"/>
    </location>
</feature>
<dbReference type="PANTHER" id="PTHR22696:SF1">
    <property type="entry name" value="E3 UBIQUITIN-PROTEIN LIGASE RNF26"/>
    <property type="match status" value="1"/>
</dbReference>
<evidence type="ECO:0000313" key="3">
    <source>
        <dbReference type="EMBL" id="CDR45089.1"/>
    </source>
</evidence>
<sequence length="640" mass="72375">MSNSSVPLVPLNGTHGTATESTSSESSSSLLWAIPRLFVSLSKAAEQQAQETQDDTISHNIASLNYFVSPYAGLCMLMGIVLNRTVVFASSRRQSRSTSRSPNLVLRAIAIYVMITKLWDVIVQFGFIYPSFAHFIGTAMPEKRQPLSSLLWEVYITLCVSQFLETFSSITSGEDSSTDTGLSLFEHSLAFQECQNMSRPSPQLLVICVFALITQITTHLMGVTGTKKYQLIPSTILGLSFICFYIYSAFTDALIFFPGIVVISLIPQILVLGIIGLCMTIYGLAYLASSDPDSLTYTPMMRNLKDSVNLQWNDDFNSFLMRFGFIMFVAVDGDEYVNEISELRFSQGTYQDNHNHLLTGYFNKLDNNPEMAKYVKKEEEDEGIAKNWVFFRKIMNIVRLLQSIFKFTVKLHKHRTKKRSQKKIGPPRTTKKYIASTASLQDDDLLDEIDDSSDFNPDSDSDLEPLEYDSEFDDEQPSEYISTLAMARQRDANGFTASSSSATSTTLTHRAPPIEELFTAQDMLHIIRPTDLTEASYISRIRAHIVKDQRLTRSQYCNIEEDDLLREVIIEKRPHYDNEHDEHDDMNCVVCQTERRSVVLWPCKCFALCEGCRLSLGVRGFAICVCCRAKVDGYSKVYMP</sequence>
<evidence type="ECO:0000256" key="1">
    <source>
        <dbReference type="SAM" id="MobiDB-lite"/>
    </source>
</evidence>
<accession>A0A061BDQ5</accession>
<dbReference type="OrthoDB" id="66726at2759"/>
<keyword evidence="2" id="KW-0812">Transmembrane</keyword>
<dbReference type="EMBL" id="LK052901">
    <property type="protein sequence ID" value="CDR45089.1"/>
    <property type="molecule type" value="Genomic_DNA"/>
</dbReference>
<keyword evidence="2" id="KW-1133">Transmembrane helix</keyword>
<keyword evidence="2" id="KW-0472">Membrane</keyword>
<gene>
    <name evidence="3" type="ORF">CYFA0S_16e01992g</name>
</gene>
<dbReference type="PANTHER" id="PTHR22696">
    <property type="entry name" value="E3 UBIQUITIN-PROTEIN LIGASE RNF26"/>
    <property type="match status" value="1"/>
</dbReference>
<feature type="transmembrane region" description="Helical" evidence="2">
    <location>
        <begin position="236"/>
        <end position="257"/>
    </location>
</feature>
<dbReference type="Gene3D" id="3.30.40.10">
    <property type="entry name" value="Zinc/RING finger domain, C3HC4 (zinc finger)"/>
    <property type="match status" value="1"/>
</dbReference>
<evidence type="ECO:0000256" key="2">
    <source>
        <dbReference type="SAM" id="Phobius"/>
    </source>
</evidence>
<dbReference type="GO" id="GO:0006511">
    <property type="term" value="P:ubiquitin-dependent protein catabolic process"/>
    <property type="evidence" value="ECO:0007669"/>
    <property type="project" value="TreeGrafter"/>
</dbReference>
<dbReference type="VEuPathDB" id="FungiDB:BON22_1366"/>
<dbReference type="PhylomeDB" id="A0A061BDQ5"/>